<dbReference type="RefSeq" id="WP_072623331.1">
    <property type="nucleotide sequence ID" value="NZ_CP013290.1"/>
</dbReference>
<organism evidence="1 2">
    <name type="scientific">Janibacter indicus</name>
    <dbReference type="NCBI Taxonomy" id="857417"/>
    <lineage>
        <taxon>Bacteria</taxon>
        <taxon>Bacillati</taxon>
        <taxon>Actinomycetota</taxon>
        <taxon>Actinomycetes</taxon>
        <taxon>Micrococcales</taxon>
        <taxon>Intrasporangiaceae</taxon>
        <taxon>Janibacter</taxon>
    </lineage>
</organism>
<evidence type="ECO:0000313" key="1">
    <source>
        <dbReference type="EMBL" id="APH00153.1"/>
    </source>
</evidence>
<proteinExistence type="predicted"/>
<reference evidence="1 2" key="1">
    <citation type="submission" date="2015-11" db="EMBL/GenBank/DDBJ databases">
        <authorList>
            <person name="Zhang Y."/>
            <person name="Guo Z."/>
        </authorList>
    </citation>
    <scope>NUCLEOTIDE SEQUENCE [LARGE SCALE GENOMIC DNA]</scope>
    <source>
        <strain evidence="1 2">YFY001</strain>
    </source>
</reference>
<gene>
    <name evidence="1" type="ORF">ASJ30_00255</name>
</gene>
<dbReference type="Pfam" id="PF13826">
    <property type="entry name" value="Monooxy_af470-like"/>
    <property type="match status" value="1"/>
</dbReference>
<dbReference type="AlphaFoldDB" id="A0A1L3MCT7"/>
<evidence type="ECO:0008006" key="3">
    <source>
        <dbReference type="Google" id="ProtNLM"/>
    </source>
</evidence>
<dbReference type="KEGG" id="jte:ASJ30_00255"/>
<keyword evidence="2" id="KW-1185">Reference proteome</keyword>
<name>A0A1L3MCT7_9MICO</name>
<evidence type="ECO:0000313" key="2">
    <source>
        <dbReference type="Proteomes" id="UP000182938"/>
    </source>
</evidence>
<protein>
    <recommendedName>
        <fullName evidence="3">DUF4188 domain-containing protein</fullName>
    </recommendedName>
</protein>
<dbReference type="InterPro" id="IPR025444">
    <property type="entry name" value="Monooxy_af470"/>
</dbReference>
<dbReference type="Proteomes" id="UP000182938">
    <property type="component" value="Chromosome"/>
</dbReference>
<accession>A0A1L3MCT7</accession>
<dbReference type="EMBL" id="CP013290">
    <property type="protein sequence ID" value="APH00153.1"/>
    <property type="molecule type" value="Genomic_DNA"/>
</dbReference>
<sequence>MQHHTHAHDDDVVVFNIGMTIARPHRIDLWWPVFVAMPRMIAELERHRAAAERGEAEDLGFLGATTLMGRRGPWVVQYWRSTEQLYRYASSADHAHLPAWKAFNAAGRKHPGAVGIWHETFAVPASGVETLYGNGAQIGLGAATGTVEVSRRGARARTRLGSRVA</sequence>